<protein>
    <submittedName>
        <fullName evidence="1">Uncharacterized protein</fullName>
    </submittedName>
</protein>
<dbReference type="Proteomes" id="UP000233551">
    <property type="component" value="Unassembled WGS sequence"/>
</dbReference>
<evidence type="ECO:0000313" key="1">
    <source>
        <dbReference type="EMBL" id="PKI60950.1"/>
    </source>
</evidence>
<gene>
    <name evidence="1" type="ORF">CRG98_018656</name>
</gene>
<comment type="caution">
    <text evidence="1">The sequence shown here is derived from an EMBL/GenBank/DDBJ whole genome shotgun (WGS) entry which is preliminary data.</text>
</comment>
<proteinExistence type="predicted"/>
<name>A0A2I0JYQ6_PUNGR</name>
<reference evidence="1 2" key="1">
    <citation type="submission" date="2017-11" db="EMBL/GenBank/DDBJ databases">
        <title>De-novo sequencing of pomegranate (Punica granatum L.) genome.</title>
        <authorList>
            <person name="Akparov Z."/>
            <person name="Amiraslanov A."/>
            <person name="Hajiyeva S."/>
            <person name="Abbasov M."/>
            <person name="Kaur K."/>
            <person name="Hamwieh A."/>
            <person name="Solovyev V."/>
            <person name="Salamov A."/>
            <person name="Braich B."/>
            <person name="Kosarev P."/>
            <person name="Mahmoud A."/>
            <person name="Hajiyev E."/>
            <person name="Babayeva S."/>
            <person name="Izzatullayeva V."/>
            <person name="Mammadov A."/>
            <person name="Mammadov A."/>
            <person name="Sharifova S."/>
            <person name="Ojaghi J."/>
            <person name="Eynullazada K."/>
            <person name="Bayramov B."/>
            <person name="Abdulazimova A."/>
            <person name="Shahmuradov I."/>
        </authorList>
    </citation>
    <scope>NUCLEOTIDE SEQUENCE [LARGE SCALE GENOMIC DNA]</scope>
    <source>
        <strain evidence="2">cv. AG2017</strain>
        <tissue evidence="1">Leaf</tissue>
    </source>
</reference>
<dbReference type="EMBL" id="PGOL01001092">
    <property type="protein sequence ID" value="PKI60950.1"/>
    <property type="molecule type" value="Genomic_DNA"/>
</dbReference>
<sequence>MTAVFQLTSSHQVRRKNSCLGRSLSSWAIAHGQLLTIARPIMVGNRTQKPYRLQRWWWMTNLFTRSAASLAPDTITLGVMWSKPAGLA</sequence>
<organism evidence="1 2">
    <name type="scientific">Punica granatum</name>
    <name type="common">Pomegranate</name>
    <dbReference type="NCBI Taxonomy" id="22663"/>
    <lineage>
        <taxon>Eukaryota</taxon>
        <taxon>Viridiplantae</taxon>
        <taxon>Streptophyta</taxon>
        <taxon>Embryophyta</taxon>
        <taxon>Tracheophyta</taxon>
        <taxon>Spermatophyta</taxon>
        <taxon>Magnoliopsida</taxon>
        <taxon>eudicotyledons</taxon>
        <taxon>Gunneridae</taxon>
        <taxon>Pentapetalae</taxon>
        <taxon>rosids</taxon>
        <taxon>malvids</taxon>
        <taxon>Myrtales</taxon>
        <taxon>Lythraceae</taxon>
        <taxon>Punica</taxon>
    </lineage>
</organism>
<evidence type="ECO:0000313" key="2">
    <source>
        <dbReference type="Proteomes" id="UP000233551"/>
    </source>
</evidence>
<dbReference type="AlphaFoldDB" id="A0A2I0JYQ6"/>
<accession>A0A2I0JYQ6</accession>
<keyword evidence="2" id="KW-1185">Reference proteome</keyword>